<evidence type="ECO:0000256" key="1">
    <source>
        <dbReference type="SAM" id="MobiDB-lite"/>
    </source>
</evidence>
<accession>A0A7N1A5Q6</accession>
<reference evidence="3" key="1">
    <citation type="submission" date="2021-01" db="UniProtKB">
        <authorList>
            <consortium name="EnsemblPlants"/>
        </authorList>
    </citation>
    <scope>IDENTIFICATION</scope>
</reference>
<dbReference type="OMA" id="GYIEHEV"/>
<name>A0A7N1A5Q6_KALFE</name>
<dbReference type="Gramene" id="Kaladp0278s0041.1.v1.1">
    <property type="protein sequence ID" value="Kaladp0278s0041.1.v1.1"/>
    <property type="gene ID" value="Kaladp0278s0041.v1.1"/>
</dbReference>
<keyword evidence="4" id="KW-1185">Reference proteome</keyword>
<feature type="region of interest" description="Disordered" evidence="1">
    <location>
        <begin position="316"/>
        <end position="339"/>
    </location>
</feature>
<organism evidence="3 4">
    <name type="scientific">Kalanchoe fedtschenkoi</name>
    <name type="common">Lavender scallops</name>
    <name type="synonym">South American air plant</name>
    <dbReference type="NCBI Taxonomy" id="63787"/>
    <lineage>
        <taxon>Eukaryota</taxon>
        <taxon>Viridiplantae</taxon>
        <taxon>Streptophyta</taxon>
        <taxon>Embryophyta</taxon>
        <taxon>Tracheophyta</taxon>
        <taxon>Spermatophyta</taxon>
        <taxon>Magnoliopsida</taxon>
        <taxon>eudicotyledons</taxon>
        <taxon>Gunneridae</taxon>
        <taxon>Pentapetalae</taxon>
        <taxon>Saxifragales</taxon>
        <taxon>Crassulaceae</taxon>
        <taxon>Kalanchoe</taxon>
    </lineage>
</organism>
<dbReference type="PANTHER" id="PTHR20932">
    <property type="entry name" value="LYSM AND PUTATIVE PEPTIDOGLYCAN-BINDING DOMAIN-CONTAINING PROTEIN"/>
    <property type="match status" value="1"/>
</dbReference>
<evidence type="ECO:0000259" key="2">
    <source>
        <dbReference type="PROSITE" id="PS51782"/>
    </source>
</evidence>
<dbReference type="PROSITE" id="PS51782">
    <property type="entry name" value="LYSM"/>
    <property type="match status" value="1"/>
</dbReference>
<feature type="region of interest" description="Disordered" evidence="1">
    <location>
        <begin position="139"/>
        <end position="175"/>
    </location>
</feature>
<dbReference type="SUPFAM" id="SSF54106">
    <property type="entry name" value="LysM domain"/>
    <property type="match status" value="1"/>
</dbReference>
<sequence>MSSSTSSSGGGSGDGDGACIHHLVTKFDTLAGVAIKYGIEVADIRKMNGLVNDLQMFGLKSLRIPLSGRHPPSDGFGSSGKTITDPALGQVRLFGTDEPFRIPKVKYSELISSAMSDLQKHYNLKSPNPKAHSIDLEMRSATPHPQQVDIEASRSLPSRTSSYDHHKTRSSGDSFSTVNGAKDFTIEAEDWGSRAFDEQLFRNWEKTETNQLAGPPTPEKILKTHAGGGSSSFSPITGKGLALRSKSASRTNLAADTESCLGMANSDTSGISDLLTDDGITIIPLSSSLRNIQDNETGSSSLSIRSNAYWSLKSEFPSLPTPSIPKPLLNGLKSKAARD</sequence>
<dbReference type="Pfam" id="PF01476">
    <property type="entry name" value="LysM"/>
    <property type="match status" value="1"/>
</dbReference>
<protein>
    <recommendedName>
        <fullName evidence="2">LysM domain-containing protein</fullName>
    </recommendedName>
</protein>
<dbReference type="Gene3D" id="3.10.350.10">
    <property type="entry name" value="LysM domain"/>
    <property type="match status" value="1"/>
</dbReference>
<dbReference type="CDD" id="cd00118">
    <property type="entry name" value="LysM"/>
    <property type="match status" value="1"/>
</dbReference>
<dbReference type="InterPro" id="IPR036779">
    <property type="entry name" value="LysM_dom_sf"/>
</dbReference>
<dbReference type="EnsemblPlants" id="Kaladp0278s0041.1.v1.1">
    <property type="protein sequence ID" value="Kaladp0278s0041.1.v1.1"/>
    <property type="gene ID" value="Kaladp0278s0041.v1.1"/>
</dbReference>
<dbReference type="InterPro" id="IPR018392">
    <property type="entry name" value="LysM"/>
</dbReference>
<dbReference type="AlphaFoldDB" id="A0A7N1A5Q6"/>
<dbReference type="Proteomes" id="UP000594263">
    <property type="component" value="Unplaced"/>
</dbReference>
<evidence type="ECO:0000313" key="4">
    <source>
        <dbReference type="Proteomes" id="UP000594263"/>
    </source>
</evidence>
<dbReference type="PANTHER" id="PTHR20932:SF36">
    <property type="entry name" value="OS03G0110600 PROTEIN"/>
    <property type="match status" value="1"/>
</dbReference>
<dbReference type="InterPro" id="IPR045030">
    <property type="entry name" value="LYSM1-4"/>
</dbReference>
<proteinExistence type="predicted"/>
<feature type="domain" description="LysM" evidence="2">
    <location>
        <begin position="20"/>
        <end position="64"/>
    </location>
</feature>
<evidence type="ECO:0000313" key="3">
    <source>
        <dbReference type="EnsemblPlants" id="Kaladp0278s0041.1.v1.1"/>
    </source>
</evidence>